<feature type="compositionally biased region" description="Acidic residues" evidence="1">
    <location>
        <begin position="189"/>
        <end position="198"/>
    </location>
</feature>
<dbReference type="RefSeq" id="XP_068351565.1">
    <property type="nucleotide sequence ID" value="XM_068510100.1"/>
</dbReference>
<dbReference type="AlphaFoldDB" id="A0A1J4JME5"/>
<proteinExistence type="predicted"/>
<name>A0A1J4JME5_9EUKA</name>
<evidence type="ECO:0000256" key="1">
    <source>
        <dbReference type="SAM" id="MobiDB-lite"/>
    </source>
</evidence>
<evidence type="ECO:0000313" key="2">
    <source>
        <dbReference type="EMBL" id="OHS98428.1"/>
    </source>
</evidence>
<dbReference type="EMBL" id="MLAK01001056">
    <property type="protein sequence ID" value="OHS98428.1"/>
    <property type="molecule type" value="Genomic_DNA"/>
</dbReference>
<organism evidence="2 3">
    <name type="scientific">Tritrichomonas foetus</name>
    <dbReference type="NCBI Taxonomy" id="1144522"/>
    <lineage>
        <taxon>Eukaryota</taxon>
        <taxon>Metamonada</taxon>
        <taxon>Parabasalia</taxon>
        <taxon>Tritrichomonadida</taxon>
        <taxon>Tritrichomonadidae</taxon>
        <taxon>Tritrichomonas</taxon>
    </lineage>
</organism>
<dbReference type="Proteomes" id="UP000179807">
    <property type="component" value="Unassembled WGS sequence"/>
</dbReference>
<sequence length="510" mass="58206">MSSSRLNKETGRIRSYSAFGRSTFDRDIDVHSTKEVDKLIKHIHTMEYHKIRPTHAIPGVIERLLNVEENRTRSRIKSSSHHKIKKKNKEIREVKKVVNPLDNGPGAAHYSPNFDSILSKSPKHRFQKAEFEPIKKVSNLECCTMSEMLNQWSTQIRRYNFQQPTDTSSSRKLSHTQKVKSQVSKTENENENEGDEDNEMAKTQPVKSERKTVRPPPDAPLPPKPESKVPGLISSEANRSSFLRHEETPGPSDYQKIVFSSIPLNVPSFENQAPRPTSTPQDAHMIRDIGNNIDAIKKRTAQCIPFDKQSSREPKKKRDEDIWLQIEAEQARIIENLKKDGNVIRIKKKKEKPPFKLQTGKPEHPFEHIMRKENEPAEPLHVEKSLKALDRPVSSFDISTPAESSDRMVYRQSDAPDVIYSDVNEQYKNTIPRPASPVPIARTVTRHPPYYYMPKPCGQGLYNPAVTSLSNKRTVNFDLMGERQFMLDSPGSMRKKTASGIPPPLEGSDL</sequence>
<dbReference type="VEuPathDB" id="TrichDB:TRFO_35168"/>
<keyword evidence="3" id="KW-1185">Reference proteome</keyword>
<feature type="region of interest" description="Disordered" evidence="1">
    <location>
        <begin position="163"/>
        <end position="232"/>
    </location>
</feature>
<reference evidence="2" key="1">
    <citation type="submission" date="2016-10" db="EMBL/GenBank/DDBJ databases">
        <authorList>
            <person name="Benchimol M."/>
            <person name="Almeida L.G."/>
            <person name="Vasconcelos A.T."/>
            <person name="Perreira-Neves A."/>
            <person name="Rosa I.A."/>
            <person name="Tasca T."/>
            <person name="Bogo M.R."/>
            <person name="de Souza W."/>
        </authorList>
    </citation>
    <scope>NUCLEOTIDE SEQUENCE [LARGE SCALE GENOMIC DNA]</scope>
    <source>
        <strain evidence="2">K</strain>
    </source>
</reference>
<dbReference type="OrthoDB" id="10630275at2759"/>
<dbReference type="GeneID" id="94844804"/>
<comment type="caution">
    <text evidence="2">The sequence shown here is derived from an EMBL/GenBank/DDBJ whole genome shotgun (WGS) entry which is preliminary data.</text>
</comment>
<protein>
    <submittedName>
        <fullName evidence="2">Uncharacterized protein</fullName>
    </submittedName>
</protein>
<feature type="compositionally biased region" description="Pro residues" evidence="1">
    <location>
        <begin position="214"/>
        <end position="224"/>
    </location>
</feature>
<feature type="compositionally biased region" description="Pro residues" evidence="1">
    <location>
        <begin position="501"/>
        <end position="510"/>
    </location>
</feature>
<evidence type="ECO:0000313" key="3">
    <source>
        <dbReference type="Proteomes" id="UP000179807"/>
    </source>
</evidence>
<feature type="region of interest" description="Disordered" evidence="1">
    <location>
        <begin position="488"/>
        <end position="510"/>
    </location>
</feature>
<gene>
    <name evidence="2" type="ORF">TRFO_35168</name>
</gene>
<accession>A0A1J4JME5</accession>